<protein>
    <submittedName>
        <fullName evidence="1">DUF3145 domain-containing protein</fullName>
    </submittedName>
</protein>
<organism evidence="1 2">
    <name type="scientific">Luteococcus sanguinis</name>
    <dbReference type="NCBI Taxonomy" id="174038"/>
    <lineage>
        <taxon>Bacteria</taxon>
        <taxon>Bacillati</taxon>
        <taxon>Actinomycetota</taxon>
        <taxon>Actinomycetes</taxon>
        <taxon>Propionibacteriales</taxon>
        <taxon>Propionibacteriaceae</taxon>
        <taxon>Luteococcus</taxon>
    </lineage>
</organism>
<comment type="caution">
    <text evidence="1">The sequence shown here is derived from an EMBL/GenBank/DDBJ whole genome shotgun (WGS) entry which is preliminary data.</text>
</comment>
<dbReference type="InterPro" id="IPR021491">
    <property type="entry name" value="DUF3145"/>
</dbReference>
<reference evidence="2" key="1">
    <citation type="journal article" date="2019" name="Int. J. Syst. Evol. Microbiol.">
        <title>The Global Catalogue of Microorganisms (GCM) 10K type strain sequencing project: providing services to taxonomists for standard genome sequencing and annotation.</title>
        <authorList>
            <consortium name="The Broad Institute Genomics Platform"/>
            <consortium name="The Broad Institute Genome Sequencing Center for Infectious Disease"/>
            <person name="Wu L."/>
            <person name="Ma J."/>
        </authorList>
    </citation>
    <scope>NUCLEOTIDE SEQUENCE [LARGE SCALE GENOMIC DNA]</scope>
    <source>
        <strain evidence="2">CGMCC 1.15277</strain>
    </source>
</reference>
<proteinExistence type="predicted"/>
<name>A0ABW1X3E5_9ACTN</name>
<gene>
    <name evidence="1" type="ORF">ACFP57_08480</name>
</gene>
<evidence type="ECO:0000313" key="2">
    <source>
        <dbReference type="Proteomes" id="UP001596266"/>
    </source>
</evidence>
<evidence type="ECO:0000313" key="1">
    <source>
        <dbReference type="EMBL" id="MFC6397014.1"/>
    </source>
</evidence>
<dbReference type="Pfam" id="PF11343">
    <property type="entry name" value="DUF3145"/>
    <property type="match status" value="1"/>
</dbReference>
<accession>A0ABW1X3E5</accession>
<sequence length="165" mass="17795">MASTRGVVFIHSAPSALRPHIEWAAGGALGVPTHFDWTPQPAQRGAWRAELSWAGATGTGAKIASAFRAWERLRFEVTEEPSTGSDGQRWSYTPSLGIFQAVIGVHGDVLVPEERLKAAVVGEALGGKPLSLALDELLGRPWDDELEAFRHAGEGAPVRWLHQVV</sequence>
<dbReference type="Proteomes" id="UP001596266">
    <property type="component" value="Unassembled WGS sequence"/>
</dbReference>
<dbReference type="EMBL" id="JBHSUA010000018">
    <property type="protein sequence ID" value="MFC6397014.1"/>
    <property type="molecule type" value="Genomic_DNA"/>
</dbReference>
<keyword evidence="2" id="KW-1185">Reference proteome</keyword>
<dbReference type="RefSeq" id="WP_343884786.1">
    <property type="nucleotide sequence ID" value="NZ_BAAAKI010000003.1"/>
</dbReference>